<dbReference type="Proteomes" id="UP001151760">
    <property type="component" value="Unassembled WGS sequence"/>
</dbReference>
<dbReference type="EMBL" id="BQNB010021060">
    <property type="protein sequence ID" value="GJU02436.1"/>
    <property type="molecule type" value="Genomic_DNA"/>
</dbReference>
<dbReference type="InterPro" id="IPR054722">
    <property type="entry name" value="PolX-like_BBD"/>
</dbReference>
<name>A0ABQ5IRI0_9ASTR</name>
<sequence length="566" mass="64884">MLTKPQVFYDNAYKQALGYQNPFYLKKAQRIKPTLYDGSVIFDKHVASPVFDDEETLILKEVSRSKMLAKQNDPISKEKKVNTTPINYVELNRLSEDFCKRFVHNKNCLMNKFSGYKLHTPILTNLLRHLSKLRLLRNFLRTYQNDERRNDKKKVKHEMEEIETINIELEHRKEVENASQIPIATTVALGIFKLDLDPLAPRLLQNRDAHIYYLKHTQEQADILWGIVEQAKAKQPIDNALDLACKHATRIQESLVYVRDTCPNAIKLSEKKVDITPMNKVKKVRFSEPLTSSRNIKQVESSKTSDSNIHVIQIVLWYLDCGCSKHMTGNRSQLMNFVSKFLGTVRFGNDQVAKIMGYGDYQLGNKSLVIRPTVPMPPPFVNPEEDERVEDTLTDPEHVQDVDDGTNVILFRITNFSKFINQSKYASEIIKKYDLLTTDSVDTPMVEKNKLDGDLQGKQVDATFYRGMIGSLMYLTSNADHAGCQDTRRSTSGIGQFLGDKLVSWSSKKQKSTAISSTEAEYIALSGYCAQILWMRSQLTNYGFQFNKIPLYYDNKSEIALLCNNV</sequence>
<evidence type="ECO:0000313" key="3">
    <source>
        <dbReference type="Proteomes" id="UP001151760"/>
    </source>
</evidence>
<feature type="domain" description="Retrovirus-related Pol polyprotein from transposon TNT 1-94-like beta-barrel" evidence="1">
    <location>
        <begin position="317"/>
        <end position="364"/>
    </location>
</feature>
<accession>A0ABQ5IRI0</accession>
<comment type="caution">
    <text evidence="2">The sequence shown here is derived from an EMBL/GenBank/DDBJ whole genome shotgun (WGS) entry which is preliminary data.</text>
</comment>
<organism evidence="2 3">
    <name type="scientific">Tanacetum coccineum</name>
    <dbReference type="NCBI Taxonomy" id="301880"/>
    <lineage>
        <taxon>Eukaryota</taxon>
        <taxon>Viridiplantae</taxon>
        <taxon>Streptophyta</taxon>
        <taxon>Embryophyta</taxon>
        <taxon>Tracheophyta</taxon>
        <taxon>Spermatophyta</taxon>
        <taxon>Magnoliopsida</taxon>
        <taxon>eudicotyledons</taxon>
        <taxon>Gunneridae</taxon>
        <taxon>Pentapetalae</taxon>
        <taxon>asterids</taxon>
        <taxon>campanulids</taxon>
        <taxon>Asterales</taxon>
        <taxon>Asteraceae</taxon>
        <taxon>Asteroideae</taxon>
        <taxon>Anthemideae</taxon>
        <taxon>Anthemidinae</taxon>
        <taxon>Tanacetum</taxon>
    </lineage>
</organism>
<dbReference type="Pfam" id="PF22936">
    <property type="entry name" value="Pol_BBD"/>
    <property type="match status" value="1"/>
</dbReference>
<gene>
    <name evidence="2" type="ORF">Tco_1112774</name>
</gene>
<evidence type="ECO:0000313" key="2">
    <source>
        <dbReference type="EMBL" id="GJU02436.1"/>
    </source>
</evidence>
<proteinExistence type="predicted"/>
<reference evidence="2" key="1">
    <citation type="journal article" date="2022" name="Int. J. Mol. Sci.">
        <title>Draft Genome of Tanacetum Coccineum: Genomic Comparison of Closely Related Tanacetum-Family Plants.</title>
        <authorList>
            <person name="Yamashiro T."/>
            <person name="Shiraishi A."/>
            <person name="Nakayama K."/>
            <person name="Satake H."/>
        </authorList>
    </citation>
    <scope>NUCLEOTIDE SEQUENCE</scope>
</reference>
<keyword evidence="3" id="KW-1185">Reference proteome</keyword>
<dbReference type="PANTHER" id="PTHR11439:SF483">
    <property type="entry name" value="PEPTIDE SYNTHASE GLIP-LIKE, PUTATIVE (AFU_ORTHOLOGUE AFUA_3G12920)-RELATED"/>
    <property type="match status" value="1"/>
</dbReference>
<evidence type="ECO:0000259" key="1">
    <source>
        <dbReference type="Pfam" id="PF22936"/>
    </source>
</evidence>
<dbReference type="CDD" id="cd09272">
    <property type="entry name" value="RNase_HI_RT_Ty1"/>
    <property type="match status" value="1"/>
</dbReference>
<protein>
    <recommendedName>
        <fullName evidence="1">Retrovirus-related Pol polyprotein from transposon TNT 1-94-like beta-barrel domain-containing protein</fullName>
    </recommendedName>
</protein>
<reference evidence="2" key="2">
    <citation type="submission" date="2022-01" db="EMBL/GenBank/DDBJ databases">
        <authorList>
            <person name="Yamashiro T."/>
            <person name="Shiraishi A."/>
            <person name="Satake H."/>
            <person name="Nakayama K."/>
        </authorList>
    </citation>
    <scope>NUCLEOTIDE SEQUENCE</scope>
</reference>
<dbReference type="PANTHER" id="PTHR11439">
    <property type="entry name" value="GAG-POL-RELATED RETROTRANSPOSON"/>
    <property type="match status" value="1"/>
</dbReference>